<dbReference type="EMBL" id="AMZH03004166">
    <property type="protein sequence ID" value="RRT69991.1"/>
    <property type="molecule type" value="Genomic_DNA"/>
</dbReference>
<keyword evidence="5 8" id="KW-1133">Transmembrane helix</keyword>
<feature type="transmembrane region" description="Helical" evidence="8">
    <location>
        <begin position="256"/>
        <end position="277"/>
    </location>
</feature>
<dbReference type="Pfam" id="PF03094">
    <property type="entry name" value="Mlo"/>
    <property type="match status" value="2"/>
</dbReference>
<dbReference type="PANTHER" id="PTHR31942:SF52">
    <property type="entry name" value="MLO-LIKE PROTEIN 1"/>
    <property type="match status" value="1"/>
</dbReference>
<reference evidence="10 11" key="1">
    <citation type="journal article" date="2014" name="Agronomy (Basel)">
        <title>A Draft Genome Sequence for Ensete ventricosum, the Drought-Tolerant Tree Against Hunger.</title>
        <authorList>
            <person name="Harrison J."/>
            <person name="Moore K.A."/>
            <person name="Paszkiewicz K."/>
            <person name="Jones T."/>
            <person name="Grant M."/>
            <person name="Ambacheew D."/>
            <person name="Muzemil S."/>
            <person name="Studholme D.J."/>
        </authorList>
    </citation>
    <scope>NUCLEOTIDE SEQUENCE [LARGE SCALE GENOMIC DNA]</scope>
</reference>
<dbReference type="InterPro" id="IPR004326">
    <property type="entry name" value="Mlo"/>
</dbReference>
<keyword evidence="9" id="KW-0732">Signal</keyword>
<feature type="transmembrane region" description="Helical" evidence="8">
    <location>
        <begin position="171"/>
        <end position="191"/>
    </location>
</feature>
<sequence length="303" mass="33917">MNDTFLASIILINVLIHQVEIILPRGGTKGTLKLSFNRVYMIRALEADFKKVVGIRMAHILLDGIYSSDCLCTVMKADDMQTINCIASFQPQPINASLACCVAFRLLFFLLSASSSSSLRSVEEQLVVSTAPPIELLQIQGRRSMAERRDGGERGGIEEVVDAKLEFTPTWIVAAVCTIIIFISLAAERYLHYLGKVPPLSHLPERSAGEVPLLSVEAIHQLHIFIFVLAVTHFLFSAFIHSFFKQFFLSVTKSDYVTLRLIFIMLASLGLCDHFLVAEYQWLAHILLDSIRSSDCKYPYVIS</sequence>
<dbReference type="PANTHER" id="PTHR31942">
    <property type="entry name" value="MLO-LIKE PROTEIN 1"/>
    <property type="match status" value="1"/>
</dbReference>
<comment type="subcellular location">
    <subcellularLocation>
        <location evidence="1">Membrane</location>
        <topology evidence="1">Multi-pass membrane protein</topology>
    </subcellularLocation>
</comment>
<evidence type="ECO:0000256" key="1">
    <source>
        <dbReference type="ARBA" id="ARBA00004141"/>
    </source>
</evidence>
<protein>
    <recommendedName>
        <fullName evidence="12">MLO-like protein</fullName>
    </recommendedName>
</protein>
<evidence type="ECO:0000313" key="10">
    <source>
        <dbReference type="EMBL" id="RRT69991.1"/>
    </source>
</evidence>
<keyword evidence="7" id="KW-0568">Pathogenesis-related protein</keyword>
<evidence type="ECO:0000256" key="4">
    <source>
        <dbReference type="ARBA" id="ARBA00022821"/>
    </source>
</evidence>
<evidence type="ECO:0000256" key="3">
    <source>
        <dbReference type="ARBA" id="ARBA00022692"/>
    </source>
</evidence>
<evidence type="ECO:0000256" key="2">
    <source>
        <dbReference type="ARBA" id="ARBA00006574"/>
    </source>
</evidence>
<dbReference type="GO" id="GO:0006952">
    <property type="term" value="P:defense response"/>
    <property type="evidence" value="ECO:0007669"/>
    <property type="project" value="UniProtKB-KW"/>
</dbReference>
<evidence type="ECO:0000256" key="7">
    <source>
        <dbReference type="ARBA" id="ARBA00023265"/>
    </source>
</evidence>
<comment type="similarity">
    <text evidence="2">Belongs to the MLO family.</text>
</comment>
<evidence type="ECO:0000313" key="11">
    <source>
        <dbReference type="Proteomes" id="UP000287651"/>
    </source>
</evidence>
<evidence type="ECO:0000256" key="6">
    <source>
        <dbReference type="ARBA" id="ARBA00023136"/>
    </source>
</evidence>
<name>A0A427A1D1_ENSVE</name>
<evidence type="ECO:0008006" key="12">
    <source>
        <dbReference type="Google" id="ProtNLM"/>
    </source>
</evidence>
<dbReference type="AlphaFoldDB" id="A0A427A1D1"/>
<organism evidence="10 11">
    <name type="scientific">Ensete ventricosum</name>
    <name type="common">Abyssinian banana</name>
    <name type="synonym">Musa ensete</name>
    <dbReference type="NCBI Taxonomy" id="4639"/>
    <lineage>
        <taxon>Eukaryota</taxon>
        <taxon>Viridiplantae</taxon>
        <taxon>Streptophyta</taxon>
        <taxon>Embryophyta</taxon>
        <taxon>Tracheophyta</taxon>
        <taxon>Spermatophyta</taxon>
        <taxon>Magnoliopsida</taxon>
        <taxon>Liliopsida</taxon>
        <taxon>Zingiberales</taxon>
        <taxon>Musaceae</taxon>
        <taxon>Ensete</taxon>
    </lineage>
</organism>
<feature type="transmembrane region" description="Helical" evidence="8">
    <location>
        <begin position="222"/>
        <end position="244"/>
    </location>
</feature>
<gene>
    <name evidence="10" type="ORF">B296_00019352</name>
</gene>
<dbReference type="GO" id="GO:0016020">
    <property type="term" value="C:membrane"/>
    <property type="evidence" value="ECO:0007669"/>
    <property type="project" value="UniProtKB-SubCell"/>
</dbReference>
<feature type="signal peptide" evidence="9">
    <location>
        <begin position="1"/>
        <end position="21"/>
    </location>
</feature>
<keyword evidence="3 8" id="KW-0812">Transmembrane</keyword>
<feature type="chain" id="PRO_5019417594" description="MLO-like protein" evidence="9">
    <location>
        <begin position="22"/>
        <end position="303"/>
    </location>
</feature>
<evidence type="ECO:0000256" key="9">
    <source>
        <dbReference type="SAM" id="SignalP"/>
    </source>
</evidence>
<dbReference type="Proteomes" id="UP000287651">
    <property type="component" value="Unassembled WGS sequence"/>
</dbReference>
<keyword evidence="6 8" id="KW-0472">Membrane</keyword>
<comment type="caution">
    <text evidence="10">The sequence shown here is derived from an EMBL/GenBank/DDBJ whole genome shotgun (WGS) entry which is preliminary data.</text>
</comment>
<evidence type="ECO:0000256" key="8">
    <source>
        <dbReference type="SAM" id="Phobius"/>
    </source>
</evidence>
<keyword evidence="4" id="KW-0611">Plant defense</keyword>
<accession>A0A427A1D1</accession>
<evidence type="ECO:0000256" key="5">
    <source>
        <dbReference type="ARBA" id="ARBA00022989"/>
    </source>
</evidence>
<proteinExistence type="inferred from homology"/>